<evidence type="ECO:0000256" key="2">
    <source>
        <dbReference type="SAM" id="SignalP"/>
    </source>
</evidence>
<feature type="region of interest" description="Disordered" evidence="1">
    <location>
        <begin position="1526"/>
        <end position="1557"/>
    </location>
</feature>
<comment type="caution">
    <text evidence="3">The sequence shown here is derived from an EMBL/GenBank/DDBJ whole genome shotgun (WGS) entry which is preliminary data.</text>
</comment>
<dbReference type="Proteomes" id="UP001623558">
    <property type="component" value="Unassembled WGS sequence"/>
</dbReference>
<evidence type="ECO:0000313" key="3">
    <source>
        <dbReference type="EMBL" id="MFL0162403.1"/>
    </source>
</evidence>
<gene>
    <name evidence="3" type="ORF">U0R11_08375</name>
</gene>
<feature type="compositionally biased region" description="Low complexity" evidence="1">
    <location>
        <begin position="1537"/>
        <end position="1549"/>
    </location>
</feature>
<keyword evidence="4" id="KW-1185">Reference proteome</keyword>
<protein>
    <submittedName>
        <fullName evidence="3">Uncharacterized protein</fullName>
    </submittedName>
</protein>
<dbReference type="RefSeq" id="WP_406751257.1">
    <property type="nucleotide sequence ID" value="NZ_JBEWZH010000005.1"/>
</dbReference>
<dbReference type="EMBL" id="JBEWZH010000005">
    <property type="protein sequence ID" value="MFL0162403.1"/>
    <property type="molecule type" value="Genomic_DNA"/>
</dbReference>
<organism evidence="3 4">
    <name type="scientific">Aquirufa salirivi</name>
    <dbReference type="NCBI Taxonomy" id="3104729"/>
    <lineage>
        <taxon>Bacteria</taxon>
        <taxon>Pseudomonadati</taxon>
        <taxon>Bacteroidota</taxon>
        <taxon>Cytophagia</taxon>
        <taxon>Cytophagales</taxon>
        <taxon>Flectobacillaceae</taxon>
        <taxon>Aquirufa</taxon>
    </lineage>
</organism>
<feature type="signal peptide" evidence="2">
    <location>
        <begin position="1"/>
        <end position="21"/>
    </location>
</feature>
<accession>A0ABW8RUI4</accession>
<keyword evidence="2" id="KW-0732">Signal</keyword>
<name>A0ABW8RUI4_9BACT</name>
<feature type="chain" id="PRO_5045420710" evidence="2">
    <location>
        <begin position="22"/>
        <end position="1557"/>
    </location>
</feature>
<evidence type="ECO:0000256" key="1">
    <source>
        <dbReference type="SAM" id="MobiDB-lite"/>
    </source>
</evidence>
<reference evidence="3 4" key="1">
    <citation type="submission" date="2024-07" db="EMBL/GenBank/DDBJ databases">
        <authorList>
            <person name="Pitt A."/>
            <person name="Hahn M.W."/>
        </authorList>
    </citation>
    <scope>NUCLEOTIDE SEQUENCE [LARGE SCALE GENOMIC DNA]</scope>
    <source>
        <strain evidence="3 4">1-SAACH-A3</strain>
    </source>
</reference>
<proteinExistence type="predicted"/>
<evidence type="ECO:0000313" key="4">
    <source>
        <dbReference type="Proteomes" id="UP001623558"/>
    </source>
</evidence>
<sequence length="1557" mass="175715">MFRTLIFFVFVCLGMSLSTQAQKFSNSKGDFSTEVKNWMLLSRNKEAPAVADLWMAKWPYSNLNAAEQDQFEKLVKTMPSMGFKSPQLAYLFIRCTVQFSDDAEALKSLIQVWGKLVEKKDFRTALTLAETVENWQYNQQIPGLASMSIRVKGRLLITWPSDVLMADSLGQKSVDNDGWDTPGSSDIEAPNASDKNWLVETKTGGPVLLWKFPEINYKTGRDSLNFSPKTFQWSVLNKIGKGTDVEIAGELLGYLDAKWKIKSFEILPKKGQLVGLEGDWIQFEKNLAGKGKLSLKRKSNSHVFPFEFRSIDVMASPIQEKSWRANGRLWILGDKRGLISSTSQTAYFQVLSDKQVVGQIKTKLMWLSAEGNVNIPEGQFVAYMGSRDTLQHPSIRANWYPLQELLHIRKIDGGPMERLLFEDTYHQVRISADLAILHPQAKKVDFFRLSGKNQVPAWVESFDYFEESRLTALQGILNYNPLRILYNQIIETKSPQVYLRDIAVKYKRDYAALKSGFMMYRDAGYIQYQHETDQISFTKMGRHYALVQFEKKDFDRFYVASFADMIEKDSANISLELSRQRLIVRGIDEIRVSDSLKANFVPQNKQIVFTKGRDFDFQGEIKVGNYRFRGPNFQFNFAEFIVNFPKIDSITFLPRLKDGSLGTRELGGHFKYESGMLQLSPPNNKSGRLGVAAYPKLVIPKGVTTYFDESWRAQGLYGKKYYFKVPRIELDSLLLKDITFDGSFFSDGLLPVLKTKLELMPDQSFGFKYSIKSPLDIYKSQAKFTFNEVLLMDREGLHASGNLAIWGLSSNTKTTTFYPDSLVAKGLDGKLTSMYQGKNMFPTASFGVHHLHWYPAVDSLWIYPQKNRIGLYNNQIQLAGNLGFHQKKVFGQGQVFYGDGIFSSQNFLFGSNAWQSDLSDVKIGRQMNLFKPSVYAQSISVEAIMGSQKVSMRAKKSKALSDENSTLLFPFIGYQSTISEATWDLAAQRFKLSGKSGFELSQWSADSTMFSQDSTTLQKKIAYSDKGLIRASTADYDLKAQVLQLGGVKQVGIGPAIVFPAKGLLAIQKDGQFKPFIGARAILDPDNKRHIVSELQVSEANADGWKGEATYLLPRASGDSTKIKMRNFSFVEETATAKKAAEKYIQAEAVLSEKVPLALSAHQQFKGEIFFKSNQEFLNFKGFIRPVIGLSNFKAAWIPFENQGGESPNLKLSPSLRDEAGRPVTAGIFINADNKLYPTFLGPQSDDLDPVLYSAEGEVMEEKDFYQVKGKQSDMKLYVKERRLEAEGAVQLFTGNKLLTSFGKISMSTDTLIPRLETWTSLQFPFAPTILKIMGDRIVKYNLEEGLSTASADEPELRDDYLKRAEQVLGKAIPEAIKSKMDQNHLALDKVSLEFSKSINFSAVKWAWSPNLSAFYSLGGIPLVNVGTVDVNSTLKGYMEVIKKPSKEEFYGYWELSEDLWYYFAYFNGELGVYSSDNQFLAAVREAVKNEKKDKKEGEVRVVEAASDEKAVFVKKFLTLYRQEPPVKKQAPKSKVAPKATPKTSPTTKPKTKSGGF</sequence>